<gene>
    <name evidence="2" type="ORF">CEXT_614661</name>
</gene>
<evidence type="ECO:0000313" key="2">
    <source>
        <dbReference type="EMBL" id="GIX93848.1"/>
    </source>
</evidence>
<dbReference type="AlphaFoldDB" id="A0AAV4PBK4"/>
<dbReference type="Proteomes" id="UP001054945">
    <property type="component" value="Unassembled WGS sequence"/>
</dbReference>
<sequence length="96" mass="10902">MAPVPLTRFLRPPPVLDKREHGAPIANWEQSAPRNTPISHAIISEKVIKTLPRTIHSLLQATSCRRLRRSRGSYRKLGTECTSQHADSRKPLSQRE</sequence>
<feature type="compositionally biased region" description="Basic and acidic residues" evidence="1">
    <location>
        <begin position="86"/>
        <end position="96"/>
    </location>
</feature>
<accession>A0AAV4PBK4</accession>
<comment type="caution">
    <text evidence="2">The sequence shown here is derived from an EMBL/GenBank/DDBJ whole genome shotgun (WGS) entry which is preliminary data.</text>
</comment>
<protein>
    <submittedName>
        <fullName evidence="2">Uncharacterized protein</fullName>
    </submittedName>
</protein>
<proteinExistence type="predicted"/>
<evidence type="ECO:0000256" key="1">
    <source>
        <dbReference type="SAM" id="MobiDB-lite"/>
    </source>
</evidence>
<organism evidence="2 3">
    <name type="scientific">Caerostris extrusa</name>
    <name type="common">Bark spider</name>
    <name type="synonym">Caerostris bankana</name>
    <dbReference type="NCBI Taxonomy" id="172846"/>
    <lineage>
        <taxon>Eukaryota</taxon>
        <taxon>Metazoa</taxon>
        <taxon>Ecdysozoa</taxon>
        <taxon>Arthropoda</taxon>
        <taxon>Chelicerata</taxon>
        <taxon>Arachnida</taxon>
        <taxon>Araneae</taxon>
        <taxon>Araneomorphae</taxon>
        <taxon>Entelegynae</taxon>
        <taxon>Araneoidea</taxon>
        <taxon>Araneidae</taxon>
        <taxon>Caerostris</taxon>
    </lineage>
</organism>
<dbReference type="EMBL" id="BPLR01004305">
    <property type="protein sequence ID" value="GIX93848.1"/>
    <property type="molecule type" value="Genomic_DNA"/>
</dbReference>
<keyword evidence="3" id="KW-1185">Reference proteome</keyword>
<reference evidence="2 3" key="1">
    <citation type="submission" date="2021-06" db="EMBL/GenBank/DDBJ databases">
        <title>Caerostris extrusa draft genome.</title>
        <authorList>
            <person name="Kono N."/>
            <person name="Arakawa K."/>
        </authorList>
    </citation>
    <scope>NUCLEOTIDE SEQUENCE [LARGE SCALE GENOMIC DNA]</scope>
</reference>
<feature type="region of interest" description="Disordered" evidence="1">
    <location>
        <begin position="69"/>
        <end position="96"/>
    </location>
</feature>
<name>A0AAV4PBK4_CAEEX</name>
<evidence type="ECO:0000313" key="3">
    <source>
        <dbReference type="Proteomes" id="UP001054945"/>
    </source>
</evidence>